<name>A0A8A1MBF6_AJECA</name>
<dbReference type="VEuPathDB" id="FungiDB:I7I51_04121"/>
<protein>
    <submittedName>
        <fullName evidence="1">Uncharacterized protein</fullName>
    </submittedName>
</protein>
<gene>
    <name evidence="1" type="ORF">I7I51_04121</name>
</gene>
<evidence type="ECO:0000313" key="1">
    <source>
        <dbReference type="EMBL" id="QSS61944.1"/>
    </source>
</evidence>
<reference evidence="1" key="1">
    <citation type="submission" date="2021-01" db="EMBL/GenBank/DDBJ databases">
        <title>Chromosome-level genome assembly of a human fungal pathogen reveals clustering of transcriptionally co-regulated genes.</title>
        <authorList>
            <person name="Voorhies M."/>
            <person name="Cohen S."/>
            <person name="Shea T.P."/>
            <person name="Petrus S."/>
            <person name="Munoz J.F."/>
            <person name="Poplawski S."/>
            <person name="Goldman W.E."/>
            <person name="Michael T."/>
            <person name="Cuomo C.A."/>
            <person name="Sil A."/>
            <person name="Beyhan S."/>
        </authorList>
    </citation>
    <scope>NUCLEOTIDE SEQUENCE</scope>
    <source>
        <strain evidence="1">WU24</strain>
    </source>
</reference>
<dbReference type="Proteomes" id="UP000663671">
    <property type="component" value="Chromosome 5"/>
</dbReference>
<sequence>MGMVISAISLIPRVYGYGYIRDIVHGVMVIGIVGTGAWHHRASGIGHGIEHHISVFPSFWRRYWHHLEDLLNIVVYRFQGLDHSFLHLTEQYDASALQLHLVASRSEA</sequence>
<evidence type="ECO:0000313" key="2">
    <source>
        <dbReference type="Proteomes" id="UP000663671"/>
    </source>
</evidence>
<dbReference type="AlphaFoldDB" id="A0A8A1MBF6"/>
<proteinExistence type="predicted"/>
<dbReference type="EMBL" id="CP069111">
    <property type="protein sequence ID" value="QSS61944.1"/>
    <property type="molecule type" value="Genomic_DNA"/>
</dbReference>
<organism evidence="1 2">
    <name type="scientific">Ajellomyces capsulatus</name>
    <name type="common">Darling's disease fungus</name>
    <name type="synonym">Histoplasma capsulatum</name>
    <dbReference type="NCBI Taxonomy" id="5037"/>
    <lineage>
        <taxon>Eukaryota</taxon>
        <taxon>Fungi</taxon>
        <taxon>Dikarya</taxon>
        <taxon>Ascomycota</taxon>
        <taxon>Pezizomycotina</taxon>
        <taxon>Eurotiomycetes</taxon>
        <taxon>Eurotiomycetidae</taxon>
        <taxon>Onygenales</taxon>
        <taxon>Ajellomycetaceae</taxon>
        <taxon>Histoplasma</taxon>
    </lineage>
</organism>
<accession>A0A8A1MBF6</accession>